<dbReference type="Proteomes" id="UP000236754">
    <property type="component" value="Unassembled WGS sequence"/>
</dbReference>
<gene>
    <name evidence="2" type="ORF">SAMN05216223_113164</name>
</gene>
<evidence type="ECO:0000256" key="1">
    <source>
        <dbReference type="SAM" id="MobiDB-lite"/>
    </source>
</evidence>
<dbReference type="EMBL" id="FNVU01000013">
    <property type="protein sequence ID" value="SEG82559.1"/>
    <property type="molecule type" value="Genomic_DNA"/>
</dbReference>
<keyword evidence="3" id="KW-1185">Reference proteome</keyword>
<reference evidence="2 3" key="1">
    <citation type="submission" date="2016-10" db="EMBL/GenBank/DDBJ databases">
        <authorList>
            <person name="de Groot N.N."/>
        </authorList>
    </citation>
    <scope>NUCLEOTIDE SEQUENCE [LARGE SCALE GENOMIC DNA]</scope>
    <source>
        <strain evidence="2 3">CGMCC 4.2023</strain>
    </source>
</reference>
<feature type="region of interest" description="Disordered" evidence="1">
    <location>
        <begin position="147"/>
        <end position="169"/>
    </location>
</feature>
<name>A0A1H6DBE2_9ACTN</name>
<dbReference type="OrthoDB" id="4252722at2"/>
<accession>A0A1H6DBE2</accession>
<dbReference type="RefSeq" id="WP_160145109.1">
    <property type="nucleotide sequence ID" value="NZ_FNVU01000013.1"/>
</dbReference>
<evidence type="ECO:0000313" key="3">
    <source>
        <dbReference type="Proteomes" id="UP000236754"/>
    </source>
</evidence>
<evidence type="ECO:0000313" key="2">
    <source>
        <dbReference type="EMBL" id="SEG82559.1"/>
    </source>
</evidence>
<protein>
    <submittedName>
        <fullName evidence="2">Uncharacterized protein</fullName>
    </submittedName>
</protein>
<organism evidence="2 3">
    <name type="scientific">Actinacidiphila yanglinensis</name>
    <dbReference type="NCBI Taxonomy" id="310779"/>
    <lineage>
        <taxon>Bacteria</taxon>
        <taxon>Bacillati</taxon>
        <taxon>Actinomycetota</taxon>
        <taxon>Actinomycetes</taxon>
        <taxon>Kitasatosporales</taxon>
        <taxon>Streptomycetaceae</taxon>
        <taxon>Actinacidiphila</taxon>
    </lineage>
</organism>
<proteinExistence type="predicted"/>
<sequence>MVMSLVTACTGHRDDPDAPGRVGNHYTVLQRSVANGVHWQLDAYVDVDGDGSFCMGLDGPKGPDHSATLPWANAACGFDNSDSGGYYGGGMAPGRNASISYGPVPDAAAAVRVSTKEVVPTHPFPKGHGLPDGRYWVIYEPASWPGKGDKSVDPQPLDASGNKVAFKNF</sequence>
<dbReference type="AlphaFoldDB" id="A0A1H6DBE2"/>